<accession>S8FHK6</accession>
<keyword evidence="4" id="KW-1185">Reference proteome</keyword>
<keyword evidence="2" id="KW-0472">Membrane</keyword>
<dbReference type="AlphaFoldDB" id="S8FHK6"/>
<dbReference type="HOGENOM" id="CLU_2096915_0_0_1"/>
<keyword evidence="2" id="KW-0812">Transmembrane</keyword>
<protein>
    <submittedName>
        <fullName evidence="3">Uncharacterized protein</fullName>
    </submittedName>
</protein>
<dbReference type="OrthoDB" id="2756573at2759"/>
<sequence length="116" mass="12479">MELIVTRAWVNASSETVAYTSYILVPVSPILISHFLISLRQLSSREIALGTQMGLSNPTLPSTDMGNGPSLVSLRGTLGASLHFATPPSSLDQDDHEQEPDHDGANAENLPVDLPW</sequence>
<evidence type="ECO:0000313" key="4">
    <source>
        <dbReference type="Proteomes" id="UP000015241"/>
    </source>
</evidence>
<proteinExistence type="predicted"/>
<dbReference type="Proteomes" id="UP000015241">
    <property type="component" value="Unassembled WGS sequence"/>
</dbReference>
<evidence type="ECO:0000313" key="3">
    <source>
        <dbReference type="EMBL" id="EPS97889.1"/>
    </source>
</evidence>
<reference evidence="3 4" key="1">
    <citation type="journal article" date="2012" name="Science">
        <title>The Paleozoic origin of enzymatic lignin decomposition reconstructed from 31 fungal genomes.</title>
        <authorList>
            <person name="Floudas D."/>
            <person name="Binder M."/>
            <person name="Riley R."/>
            <person name="Barry K."/>
            <person name="Blanchette R.A."/>
            <person name="Henrissat B."/>
            <person name="Martinez A.T."/>
            <person name="Otillar R."/>
            <person name="Spatafora J.W."/>
            <person name="Yadav J.S."/>
            <person name="Aerts A."/>
            <person name="Benoit I."/>
            <person name="Boyd A."/>
            <person name="Carlson A."/>
            <person name="Copeland A."/>
            <person name="Coutinho P.M."/>
            <person name="de Vries R.P."/>
            <person name="Ferreira P."/>
            <person name="Findley K."/>
            <person name="Foster B."/>
            <person name="Gaskell J."/>
            <person name="Glotzer D."/>
            <person name="Gorecki P."/>
            <person name="Heitman J."/>
            <person name="Hesse C."/>
            <person name="Hori C."/>
            <person name="Igarashi K."/>
            <person name="Jurgens J.A."/>
            <person name="Kallen N."/>
            <person name="Kersten P."/>
            <person name="Kohler A."/>
            <person name="Kuees U."/>
            <person name="Kumar T.K.A."/>
            <person name="Kuo A."/>
            <person name="LaButti K."/>
            <person name="Larrondo L.F."/>
            <person name="Lindquist E."/>
            <person name="Ling A."/>
            <person name="Lombard V."/>
            <person name="Lucas S."/>
            <person name="Lundell T."/>
            <person name="Martin R."/>
            <person name="McLaughlin D.J."/>
            <person name="Morgenstern I."/>
            <person name="Morin E."/>
            <person name="Murat C."/>
            <person name="Nagy L.G."/>
            <person name="Nolan M."/>
            <person name="Ohm R.A."/>
            <person name="Patyshakuliyeva A."/>
            <person name="Rokas A."/>
            <person name="Ruiz-Duenas F.J."/>
            <person name="Sabat G."/>
            <person name="Salamov A."/>
            <person name="Samejima M."/>
            <person name="Schmutz J."/>
            <person name="Slot J.C."/>
            <person name="St John F."/>
            <person name="Stenlid J."/>
            <person name="Sun H."/>
            <person name="Sun S."/>
            <person name="Syed K."/>
            <person name="Tsang A."/>
            <person name="Wiebenga A."/>
            <person name="Young D."/>
            <person name="Pisabarro A."/>
            <person name="Eastwood D.C."/>
            <person name="Martin F."/>
            <person name="Cullen D."/>
            <person name="Grigoriev I.V."/>
            <person name="Hibbett D.S."/>
        </authorList>
    </citation>
    <scope>NUCLEOTIDE SEQUENCE</scope>
    <source>
        <strain evidence="4">FP-58527</strain>
    </source>
</reference>
<name>S8FHK6_FOMSC</name>
<evidence type="ECO:0000256" key="2">
    <source>
        <dbReference type="SAM" id="Phobius"/>
    </source>
</evidence>
<dbReference type="InParanoid" id="S8FHK6"/>
<keyword evidence="2" id="KW-1133">Transmembrane helix</keyword>
<dbReference type="EMBL" id="KE504171">
    <property type="protein sequence ID" value="EPS97889.1"/>
    <property type="molecule type" value="Genomic_DNA"/>
</dbReference>
<gene>
    <name evidence="3" type="ORF">FOMPIDRAFT_1051964</name>
</gene>
<evidence type="ECO:0000256" key="1">
    <source>
        <dbReference type="SAM" id="MobiDB-lite"/>
    </source>
</evidence>
<feature type="transmembrane region" description="Helical" evidence="2">
    <location>
        <begin position="17"/>
        <end position="37"/>
    </location>
</feature>
<organism evidence="3 4">
    <name type="scientific">Fomitopsis schrenkii</name>
    <name type="common">Brown rot fungus</name>
    <dbReference type="NCBI Taxonomy" id="2126942"/>
    <lineage>
        <taxon>Eukaryota</taxon>
        <taxon>Fungi</taxon>
        <taxon>Dikarya</taxon>
        <taxon>Basidiomycota</taxon>
        <taxon>Agaricomycotina</taxon>
        <taxon>Agaricomycetes</taxon>
        <taxon>Polyporales</taxon>
        <taxon>Fomitopsis</taxon>
    </lineage>
</organism>
<feature type="region of interest" description="Disordered" evidence="1">
    <location>
        <begin position="81"/>
        <end position="116"/>
    </location>
</feature>